<organism evidence="3">
    <name type="scientific">Podoviridae sp. ctz6O13</name>
    <dbReference type="NCBI Taxonomy" id="2827757"/>
    <lineage>
        <taxon>Viruses</taxon>
        <taxon>Duplodnaviria</taxon>
        <taxon>Heunggongvirae</taxon>
        <taxon>Uroviricota</taxon>
        <taxon>Caudoviricetes</taxon>
    </lineage>
</organism>
<dbReference type="InterPro" id="IPR018698">
    <property type="entry name" value="VWA-like_dom"/>
</dbReference>
<accession>A0A8S5TKT8</accession>
<name>A0A8S5TKT8_9CAUD</name>
<dbReference type="EMBL" id="BK032843">
    <property type="protein sequence ID" value="DAF63744.1"/>
    <property type="molecule type" value="Genomic_DNA"/>
</dbReference>
<dbReference type="PANTHER" id="PTHR38730">
    <property type="entry name" value="SLL7028 PROTEIN"/>
    <property type="match status" value="1"/>
</dbReference>
<evidence type="ECO:0000259" key="2">
    <source>
        <dbReference type="Pfam" id="PF13203"/>
    </source>
</evidence>
<dbReference type="Pfam" id="PF09967">
    <property type="entry name" value="DUF2201"/>
    <property type="match status" value="1"/>
</dbReference>
<sequence>MTLEKACKKLLIKEPFWGLFMIGFNKKYTADIDTLAVRKLGIGVELLINEGFWKTLADDEQLAVLLHELHHISLCHIFMSSDFKNHHKFNIAADAEVNCYIDNLPKGCITAEGLGLPNRKGAKWYYENIPDMLSDGTPSVGMGLPEPLDDHSFWKAMSELPEASKQLVSNTIDTMLKTAAEQVMKRNGTIPGCLSERVEKLLKDKPPVYDWKKHLRRLLGSRITTELKRTMRRESKRLAGAPGIKFRRSVDLLVAVDTSGSVSSRQLTEFFTEINHIHRAGAHVVVLEFDSKIQKIWDFSPEKKIVVKGRGGTDFKPAADYYNEHRHAFGMMVWLTDGYAVIPDNMYHANDMLWVLTDDGYKQYYPGKVLHMPNEQNY</sequence>
<dbReference type="PANTHER" id="PTHR38730:SF1">
    <property type="entry name" value="SLL7028 PROTEIN"/>
    <property type="match status" value="1"/>
</dbReference>
<reference evidence="3" key="1">
    <citation type="journal article" date="2021" name="Proc. Natl. Acad. Sci. U.S.A.">
        <title>A Catalog of Tens of Thousands of Viruses from Human Metagenomes Reveals Hidden Associations with Chronic Diseases.</title>
        <authorList>
            <person name="Tisza M.J."/>
            <person name="Buck C.B."/>
        </authorList>
    </citation>
    <scope>NUCLEOTIDE SEQUENCE</scope>
    <source>
        <strain evidence="3">Ctz6O13</strain>
    </source>
</reference>
<dbReference type="SUPFAM" id="SSF53300">
    <property type="entry name" value="vWA-like"/>
    <property type="match status" value="1"/>
</dbReference>
<feature type="domain" description="VWA-like" evidence="1">
    <location>
        <begin position="253"/>
        <end position="370"/>
    </location>
</feature>
<dbReference type="Pfam" id="PF13203">
    <property type="entry name" value="DUF2201_N"/>
    <property type="match status" value="1"/>
</dbReference>
<evidence type="ECO:0000313" key="3">
    <source>
        <dbReference type="EMBL" id="DAF63744.1"/>
    </source>
</evidence>
<evidence type="ECO:0000259" key="1">
    <source>
        <dbReference type="Pfam" id="PF09967"/>
    </source>
</evidence>
<feature type="domain" description="Putative metallopeptidase" evidence="2">
    <location>
        <begin position="3"/>
        <end position="239"/>
    </location>
</feature>
<protein>
    <submittedName>
        <fullName evidence="3">Metallopeptidase domain protein</fullName>
    </submittedName>
</protein>
<dbReference type="InterPro" id="IPR025154">
    <property type="entry name" value="Put_metallopeptidase_dom"/>
</dbReference>
<proteinExistence type="predicted"/>
<dbReference type="InterPro" id="IPR036465">
    <property type="entry name" value="vWFA_dom_sf"/>
</dbReference>